<gene>
    <name evidence="1" type="ORF">CLV57_2672</name>
</gene>
<organism evidence="1 2">
    <name type="scientific">Mucilaginibacter auburnensis</name>
    <dbReference type="NCBI Taxonomy" id="1457233"/>
    <lineage>
        <taxon>Bacteria</taxon>
        <taxon>Pseudomonadati</taxon>
        <taxon>Bacteroidota</taxon>
        <taxon>Sphingobacteriia</taxon>
        <taxon>Sphingobacteriales</taxon>
        <taxon>Sphingobacteriaceae</taxon>
        <taxon>Mucilaginibacter</taxon>
    </lineage>
</organism>
<name>A0A2H9VMH9_9SPHI</name>
<dbReference type="AlphaFoldDB" id="A0A2H9VMH9"/>
<sequence>MNELLIITDQADPTHVNEFAYQFALQNGKDITIAQLQKTVHATSRQLVPINKHLHYRQFSAPFDGFEDALEDVSSEVYMPRVTRIDASGFNEIEMIAHIREQNYALVINTAKSSRLDLQIVLNQINCPLMLLPEKPERNEVKRMVYLTDLRYCQSPVVNNLSKMNDVSLLVAHICMQGLPDLVPSYGNQLFNDTLGRYKDKCNLLFTQVKEANMVKVVDTLVNTMKADMLVCMNRQYHFGQLFGNALPKRLPVQVPVPVMVYPC</sequence>
<dbReference type="RefSeq" id="WP_100341871.1">
    <property type="nucleotide sequence ID" value="NZ_PGFJ01000002.1"/>
</dbReference>
<evidence type="ECO:0000313" key="2">
    <source>
        <dbReference type="Proteomes" id="UP000242687"/>
    </source>
</evidence>
<reference evidence="1 2" key="1">
    <citation type="submission" date="2017-11" db="EMBL/GenBank/DDBJ databases">
        <title>Genomic Encyclopedia of Archaeal and Bacterial Type Strains, Phase II (KMG-II): From Individual Species to Whole Genera.</title>
        <authorList>
            <person name="Goeker M."/>
        </authorList>
    </citation>
    <scope>NUCLEOTIDE SEQUENCE [LARGE SCALE GENOMIC DNA]</scope>
    <source>
        <strain evidence="1 2">DSM 28175</strain>
    </source>
</reference>
<dbReference type="Proteomes" id="UP000242687">
    <property type="component" value="Unassembled WGS sequence"/>
</dbReference>
<proteinExistence type="predicted"/>
<protein>
    <recommendedName>
        <fullName evidence="3">Universal stress protein family protein</fullName>
    </recommendedName>
</protein>
<keyword evidence="2" id="KW-1185">Reference proteome</keyword>
<evidence type="ECO:0000313" key="1">
    <source>
        <dbReference type="EMBL" id="PJJ79538.1"/>
    </source>
</evidence>
<comment type="caution">
    <text evidence="1">The sequence shown here is derived from an EMBL/GenBank/DDBJ whole genome shotgun (WGS) entry which is preliminary data.</text>
</comment>
<evidence type="ECO:0008006" key="3">
    <source>
        <dbReference type="Google" id="ProtNLM"/>
    </source>
</evidence>
<dbReference type="EMBL" id="PGFJ01000002">
    <property type="protein sequence ID" value="PJJ79538.1"/>
    <property type="molecule type" value="Genomic_DNA"/>
</dbReference>
<dbReference type="OrthoDB" id="790059at2"/>
<accession>A0A2H9VMH9</accession>